<feature type="region of interest" description="Disordered" evidence="1">
    <location>
        <begin position="1"/>
        <end position="26"/>
    </location>
</feature>
<feature type="region of interest" description="Disordered" evidence="1">
    <location>
        <begin position="341"/>
        <end position="361"/>
    </location>
</feature>
<proteinExistence type="predicted"/>
<feature type="compositionally biased region" description="Low complexity" evidence="1">
    <location>
        <begin position="73"/>
        <end position="86"/>
    </location>
</feature>
<feature type="compositionally biased region" description="Basic and acidic residues" evidence="1">
    <location>
        <begin position="110"/>
        <end position="126"/>
    </location>
</feature>
<dbReference type="WBParaSite" id="maker-unitig_25255-snap-gene-0.3-mRNA-1">
    <property type="protein sequence ID" value="maker-unitig_25255-snap-gene-0.3-mRNA-1"/>
    <property type="gene ID" value="maker-unitig_25255-snap-gene-0.3"/>
</dbReference>
<dbReference type="AlphaFoldDB" id="A0A1I8F940"/>
<evidence type="ECO:0000256" key="1">
    <source>
        <dbReference type="SAM" id="MobiDB-lite"/>
    </source>
</evidence>
<protein>
    <submittedName>
        <fullName evidence="3">CDT1 domain-containing protein</fullName>
    </submittedName>
</protein>
<sequence length="454" mass="49174">GKDLTWPRLLPSRTRGTRQSRNGQAADPRFQLSSCAYRRTALPFSCCWRPRSPDQRAHSAGEAAAEGRLHGVSSTSPSISSSGSMWSAVLRPPRTKILAEVSEVEAALAADRRPEAAVRAPSDRPGRGSGAVPRAASSGLESPRLRAFKPPIHLCRRWPPLSRTDSDTIVDDLERLRHHREAWPHPAEQGEAAGPGFTSNGIGCRVRRLSEHPDAQLIDCLESTTRAASCCGCGGNRRLRLRWLHRLDKLAGLSQAALLPVSLADFLVDYNARTPLFARLRRDYEEVAEGGLRRPRPAVLAALCAASPSPVVQRGRRWSSASTAVGGSCWTRHCCNHVGPPQPLTTPRTTSLPPGGSVSALSADRPASAARSCPAWTPDASGALGESTGGQSRLICELDHCCCLPWRWNETRPGPEAAALDFELASQERREAGSQDSTGWPTMSMRVTRVRARN</sequence>
<feature type="compositionally biased region" description="Basic and acidic residues" evidence="1">
    <location>
        <begin position="51"/>
        <end position="69"/>
    </location>
</feature>
<reference evidence="3" key="1">
    <citation type="submission" date="2016-11" db="UniProtKB">
        <authorList>
            <consortium name="WormBaseParasite"/>
        </authorList>
    </citation>
    <scope>IDENTIFICATION</scope>
</reference>
<feature type="region of interest" description="Disordered" evidence="1">
    <location>
        <begin position="108"/>
        <end position="142"/>
    </location>
</feature>
<dbReference type="Proteomes" id="UP000095280">
    <property type="component" value="Unplaced"/>
</dbReference>
<accession>A0A1I8F940</accession>
<feature type="compositionally biased region" description="Low complexity" evidence="1">
    <location>
        <begin position="345"/>
        <end position="354"/>
    </location>
</feature>
<organism evidence="2 3">
    <name type="scientific">Macrostomum lignano</name>
    <dbReference type="NCBI Taxonomy" id="282301"/>
    <lineage>
        <taxon>Eukaryota</taxon>
        <taxon>Metazoa</taxon>
        <taxon>Spiralia</taxon>
        <taxon>Lophotrochozoa</taxon>
        <taxon>Platyhelminthes</taxon>
        <taxon>Rhabditophora</taxon>
        <taxon>Macrostomorpha</taxon>
        <taxon>Macrostomida</taxon>
        <taxon>Macrostomidae</taxon>
        <taxon>Macrostomum</taxon>
    </lineage>
</organism>
<evidence type="ECO:0000313" key="3">
    <source>
        <dbReference type="WBParaSite" id="maker-unitig_25255-snap-gene-0.3-mRNA-1"/>
    </source>
</evidence>
<feature type="region of interest" description="Disordered" evidence="1">
    <location>
        <begin position="49"/>
        <end position="86"/>
    </location>
</feature>
<feature type="region of interest" description="Disordered" evidence="1">
    <location>
        <begin position="427"/>
        <end position="454"/>
    </location>
</feature>
<evidence type="ECO:0000313" key="2">
    <source>
        <dbReference type="Proteomes" id="UP000095280"/>
    </source>
</evidence>
<name>A0A1I8F940_9PLAT</name>
<keyword evidence="2" id="KW-1185">Reference proteome</keyword>